<evidence type="ECO:0000313" key="1">
    <source>
        <dbReference type="Ensembl" id="ENSPSMP00000012118.1"/>
    </source>
</evidence>
<dbReference type="AlphaFoldDB" id="A0A8C8Z7U1"/>
<name>A0A8C8Z7U1_PROSS</name>
<evidence type="ECO:0000313" key="2">
    <source>
        <dbReference type="Proteomes" id="UP000694414"/>
    </source>
</evidence>
<dbReference type="Ensembl" id="ENSPSMT00000014144.1">
    <property type="protein sequence ID" value="ENSPSMP00000012118.1"/>
    <property type="gene ID" value="ENSPSMG00000008742.1"/>
</dbReference>
<sequence>RQTLVCLTPKPVFLSALGPLPIYHPILIAGFGASQLHHSWDLEGIKPLLMSQQSLKCCSTPQISLHLPGALGGKQGRICAPFMDKETEAQGLT</sequence>
<protein>
    <submittedName>
        <fullName evidence="1">Uncharacterized protein</fullName>
    </submittedName>
</protein>
<proteinExistence type="predicted"/>
<organism evidence="1 2">
    <name type="scientific">Prolemur simus</name>
    <name type="common">Greater bamboo lemur</name>
    <name type="synonym">Hapalemur simus</name>
    <dbReference type="NCBI Taxonomy" id="1328070"/>
    <lineage>
        <taxon>Eukaryota</taxon>
        <taxon>Metazoa</taxon>
        <taxon>Chordata</taxon>
        <taxon>Craniata</taxon>
        <taxon>Vertebrata</taxon>
        <taxon>Euteleostomi</taxon>
        <taxon>Mammalia</taxon>
        <taxon>Eutheria</taxon>
        <taxon>Euarchontoglires</taxon>
        <taxon>Primates</taxon>
        <taxon>Strepsirrhini</taxon>
        <taxon>Lemuriformes</taxon>
        <taxon>Lemuridae</taxon>
        <taxon>Prolemur</taxon>
    </lineage>
</organism>
<dbReference type="Proteomes" id="UP000694414">
    <property type="component" value="Unplaced"/>
</dbReference>
<accession>A0A8C8Z7U1</accession>
<dbReference type="GeneTree" id="ENSGT00860000135785"/>
<keyword evidence="2" id="KW-1185">Reference proteome</keyword>
<reference evidence="1" key="2">
    <citation type="submission" date="2025-09" db="UniProtKB">
        <authorList>
            <consortium name="Ensembl"/>
        </authorList>
    </citation>
    <scope>IDENTIFICATION</scope>
</reference>
<reference evidence="1" key="1">
    <citation type="submission" date="2025-08" db="UniProtKB">
        <authorList>
            <consortium name="Ensembl"/>
        </authorList>
    </citation>
    <scope>IDENTIFICATION</scope>
</reference>